<feature type="coiled-coil region" evidence="1">
    <location>
        <begin position="736"/>
        <end position="900"/>
    </location>
</feature>
<accession>A0A1I3HLC0</accession>
<dbReference type="STRING" id="69895.SAMN05192551_1146"/>
<feature type="region of interest" description="Disordered" evidence="2">
    <location>
        <begin position="396"/>
        <end position="438"/>
    </location>
</feature>
<keyword evidence="4" id="KW-1185">Reference proteome</keyword>
<keyword evidence="1" id="KW-0175">Coiled coil</keyword>
<reference evidence="4" key="1">
    <citation type="submission" date="2016-10" db="EMBL/GenBank/DDBJ databases">
        <authorList>
            <person name="Varghese N."/>
            <person name="Submissions S."/>
        </authorList>
    </citation>
    <scope>NUCLEOTIDE SEQUENCE [LARGE SCALE GENOMIC DNA]</scope>
    <source>
        <strain evidence="4">Z-7934</strain>
    </source>
</reference>
<dbReference type="Proteomes" id="UP000199287">
    <property type="component" value="Unassembled WGS sequence"/>
</dbReference>
<feature type="compositionally biased region" description="Basic residues" evidence="2">
    <location>
        <begin position="404"/>
        <end position="413"/>
    </location>
</feature>
<gene>
    <name evidence="3" type="ORF">SAMN05192551_1146</name>
</gene>
<name>A0A1I3HLC0_9FIRM</name>
<dbReference type="Gene3D" id="1.10.287.1490">
    <property type="match status" value="1"/>
</dbReference>
<organism evidence="3 4">
    <name type="scientific">Tindallia magadiensis</name>
    <dbReference type="NCBI Taxonomy" id="69895"/>
    <lineage>
        <taxon>Bacteria</taxon>
        <taxon>Bacillati</taxon>
        <taxon>Bacillota</taxon>
        <taxon>Clostridia</taxon>
        <taxon>Peptostreptococcales</taxon>
        <taxon>Tindalliaceae</taxon>
        <taxon>Tindallia</taxon>
    </lineage>
</organism>
<evidence type="ECO:0000313" key="3">
    <source>
        <dbReference type="EMBL" id="SFI36534.1"/>
    </source>
</evidence>
<dbReference type="OrthoDB" id="9815057at2"/>
<feature type="compositionally biased region" description="Basic and acidic residues" evidence="2">
    <location>
        <begin position="421"/>
        <end position="438"/>
    </location>
</feature>
<evidence type="ECO:0000313" key="4">
    <source>
        <dbReference type="Proteomes" id="UP000199287"/>
    </source>
</evidence>
<feature type="coiled-coil region" evidence="1">
    <location>
        <begin position="1050"/>
        <end position="1151"/>
    </location>
</feature>
<dbReference type="EMBL" id="FOQA01000014">
    <property type="protein sequence ID" value="SFI36534.1"/>
    <property type="molecule type" value="Genomic_DNA"/>
</dbReference>
<evidence type="ECO:0000256" key="2">
    <source>
        <dbReference type="SAM" id="MobiDB-lite"/>
    </source>
</evidence>
<sequence length="1474" mass="174831">MPAISKVRMTNIQFEGGHKRINDVLYRFDGHNGALLLENGGGKTVTVQTILQTVLPHVTVAGRKIRETLVLDNTAAHVAVEWILQDRPRRYAVTAVTLYADDSGVKSEKFVDEYEGGDAHSIEQLPFVRKTKNNLERPAARQEMHDYYLERQQKRMTARTFHTLHEYNGYLEEHFGIRKKEWESIVKVNSDEGGVEAFFENCRTTDQLVSRLLIPAVEDTQPGKGTEEFVETFEKQQENFRKYRQLTRLMEESRKLETQVQEYAGQWEKLEGIRQEHLEEQRQAKTLYQFTEAELEKATLEKHLLEEQIRQREADARQVLHQKASWQLALQQQEKNRMDEAMEKARQEHTEAKLRAEELKRSDYQLKLAKLQMEIEEQEVQEQYAREKLENLDQQENLTTVREKQRRNRQKLKYRLDEEESQMKAEVSKQQQERERKKREWERRVNRLEIRQQELTELEKEKARLEEKVAGCQHRMKELESYLLALKDGQSIQQELPTWQQDLKQMETQKYALQQRLKSLEEEEKEQKETLPSLKEKVTETQQQWQQRKNQLEQMEQAEAALLEEVRQWHSRWQLYDSLYHRESTLRGDLEEQVALSENRKEESILQEQQSGVAWRQYQNREVYTADPELERMAREWRRSLDYLETGADWLASMEPEAAEKMPWWPQSLITTGDQQQEVIKRLEKARGKLSQPVMVVTEQEARQLLQQEPMEEGESAAHKTVYPPHWEHHYQPSVFQQWKEDLEKEAAEKRQLRVQAEKEASRWQERRNRLEGFFRQYSFENVAEVREQMEDWQQQYREALSELKAREESLKALEKEKASGQQHINRLLEEIPVMEQKVSKGKEYLQLNKKAEEETLNLKGKEEQRQVVEKQVDSLRQEEERLRQALHQQAIQLERWELQQRSFQQQEIYQELKDVKALKTEESRAALEEEGKQLSAVLREKHRDAEQLEAEIQACQRRLRDLDKERRLLQKESGLEEGLASFPADGWDQLQDLQSRRKEQEGFVEEKDQIHQKIQQEHAVLTAAMEKSTASIRQEYGEPIVFQEALHQVESELEKKREALEIRKKHQEEQLQQGAEVLQQLEELMTQMKIANGRYGFLRQELEVDPPSEELMRDYPYQRESWLREQLHRLQQTKMRKEQQENRLGEAAKEFQHFCIDQLNNISLRENALAVLKNRETFEEVQQWEKDLGMKIRRVRQLHEDEIREKEKLLNSFIQQLHTWMVTLMRELKRIPDKTRIKTEDGWKPVYQFTLPDMEEAALRSLIRRHVEELTEYLENSDRFRDEEGMEDAAEVRKYVESQLKSAHLLALVTKNQPLRIKCRKVTNDQRVVGIPASWETSNQWSGGEKWSKNMTLFLGILNYLAEKSQGHSGALTRRAVILDNPFGQASSDHVLAPVFFVAQQLGFQLLVLTAHGEAAMRDAFPVVYSCRLRVAEDGNKQIMNTSQELRTAYFMDQDPTALDRLGGHQQITLEEL</sequence>
<protein>
    <submittedName>
        <fullName evidence="3">Chromosome segregation ATPase</fullName>
    </submittedName>
</protein>
<proteinExistence type="predicted"/>
<feature type="coiled-coil region" evidence="1">
    <location>
        <begin position="932"/>
        <end position="973"/>
    </location>
</feature>
<dbReference type="RefSeq" id="WP_143092054.1">
    <property type="nucleotide sequence ID" value="NZ_FOQA01000014.1"/>
</dbReference>
<evidence type="ECO:0000256" key="1">
    <source>
        <dbReference type="SAM" id="Coils"/>
    </source>
</evidence>